<proteinExistence type="inferred from homology"/>
<reference evidence="8 9" key="1">
    <citation type="submission" date="2020-04" db="EMBL/GenBank/DDBJ databases">
        <authorList>
            <person name="De Canck E."/>
        </authorList>
    </citation>
    <scope>NUCLEOTIDE SEQUENCE [LARGE SCALE GENOMIC DNA]</scope>
    <source>
        <strain evidence="8 9">LMG 3458</strain>
    </source>
</reference>
<dbReference type="InterPro" id="IPR058791">
    <property type="entry name" value="3HB_CusB"/>
</dbReference>
<dbReference type="GO" id="GO:0030288">
    <property type="term" value="C:outer membrane-bounded periplasmic space"/>
    <property type="evidence" value="ECO:0007669"/>
    <property type="project" value="TreeGrafter"/>
</dbReference>
<evidence type="ECO:0000259" key="3">
    <source>
        <dbReference type="Pfam" id="PF19335"/>
    </source>
</evidence>
<dbReference type="EMBL" id="CADIJO010000009">
    <property type="protein sequence ID" value="CAB3707550.1"/>
    <property type="molecule type" value="Genomic_DNA"/>
</dbReference>
<dbReference type="InterPro" id="IPR006143">
    <property type="entry name" value="RND_pump_MFP"/>
</dbReference>
<dbReference type="NCBIfam" id="TIGR01730">
    <property type="entry name" value="RND_mfp"/>
    <property type="match status" value="1"/>
</dbReference>
<organism evidence="8 9">
    <name type="scientific">Achromobacter deleyi</name>
    <dbReference type="NCBI Taxonomy" id="1353891"/>
    <lineage>
        <taxon>Bacteria</taxon>
        <taxon>Pseudomonadati</taxon>
        <taxon>Pseudomonadota</taxon>
        <taxon>Betaproteobacteria</taxon>
        <taxon>Burkholderiales</taxon>
        <taxon>Alcaligenaceae</taxon>
        <taxon>Achromobacter</taxon>
    </lineage>
</organism>
<dbReference type="Pfam" id="PF25975">
    <property type="entry name" value="CzcB_C"/>
    <property type="match status" value="1"/>
</dbReference>
<dbReference type="Proteomes" id="UP000494111">
    <property type="component" value="Unassembled WGS sequence"/>
</dbReference>
<keyword evidence="2" id="KW-0813">Transport</keyword>
<feature type="domain" description="CusB-like barrel-sandwich hybrid" evidence="5">
    <location>
        <begin position="131"/>
        <end position="245"/>
    </location>
</feature>
<dbReference type="PANTHER" id="PTHR30097:SF15">
    <property type="entry name" value="CATION EFFLUX SYSTEM PROTEIN CUSB"/>
    <property type="match status" value="1"/>
</dbReference>
<evidence type="ECO:0000313" key="8">
    <source>
        <dbReference type="EMBL" id="CAB3707550.1"/>
    </source>
</evidence>
<dbReference type="Pfam" id="PF19335">
    <property type="entry name" value="HMBD"/>
    <property type="match status" value="1"/>
</dbReference>
<dbReference type="InterPro" id="IPR051909">
    <property type="entry name" value="MFP_Cation_Efflux"/>
</dbReference>
<evidence type="ECO:0000259" key="7">
    <source>
        <dbReference type="Pfam" id="PF25975"/>
    </source>
</evidence>
<feature type="domain" description="CzcB-like C-terminal circularly permuted SH3-like" evidence="7">
    <location>
        <begin position="335"/>
        <end position="394"/>
    </location>
</feature>
<sequence length="423" mass="44771">MRIPLFTRTLLALALGGALLAIGYLAGNRHPATPAVSQDAADKQGAPTDRKVLYWHDPMVPAQHFDKPGKSPFMDMALQPVYADDAPSAGIAVSGALQQSLGIRYARVRRADVAQAFDEIGATQFDESATDVLQSRTPGYIEQLYANAPLQRIEQGAPMASLFVPDWLGPQEEYLAVKRSGDGPLLAAARARLRALSVPAALVSALDRTGQVQTHLTLTAPRSGVMTELNVRNGAMVTPGQTIARFASLSTLWLIIDIPEAQASRVQAGMTVDASPAADPATHYTGRIQEILPGIRPDSRSLQARLQIANPDLRLTPGLLMRVRLESPARVSRLLVPSEALITTGKRTVVIARGDDGALRPVDVTTGIEQDGDTEILSGLADGQQVVASGQFLIDSEASLKAVLPTLAGAATPADRAGQGDAP</sequence>
<evidence type="ECO:0000256" key="1">
    <source>
        <dbReference type="ARBA" id="ARBA00009477"/>
    </source>
</evidence>
<dbReference type="Pfam" id="PF25954">
    <property type="entry name" value="Beta-barrel_RND_2"/>
    <property type="match status" value="1"/>
</dbReference>
<evidence type="ECO:0000259" key="4">
    <source>
        <dbReference type="Pfam" id="PF25869"/>
    </source>
</evidence>
<evidence type="ECO:0000256" key="2">
    <source>
        <dbReference type="ARBA" id="ARBA00022448"/>
    </source>
</evidence>
<feature type="domain" description="CusB-like three alpha-helical bundle" evidence="4">
    <location>
        <begin position="166"/>
        <end position="214"/>
    </location>
</feature>
<name>A0A6S7BC85_9BURK</name>
<dbReference type="Gene3D" id="2.40.30.170">
    <property type="match status" value="1"/>
</dbReference>
<feature type="domain" description="Heavy metal binding" evidence="3">
    <location>
        <begin position="54"/>
        <end position="81"/>
    </location>
</feature>
<dbReference type="Pfam" id="PF25869">
    <property type="entry name" value="3HB_CusB"/>
    <property type="match status" value="1"/>
</dbReference>
<dbReference type="PANTHER" id="PTHR30097">
    <property type="entry name" value="CATION EFFLUX SYSTEM PROTEIN CUSB"/>
    <property type="match status" value="1"/>
</dbReference>
<evidence type="ECO:0000313" key="9">
    <source>
        <dbReference type="Proteomes" id="UP000494111"/>
    </source>
</evidence>
<dbReference type="GO" id="GO:0060003">
    <property type="term" value="P:copper ion export"/>
    <property type="evidence" value="ECO:0007669"/>
    <property type="project" value="TreeGrafter"/>
</dbReference>
<dbReference type="SUPFAM" id="SSF111369">
    <property type="entry name" value="HlyD-like secretion proteins"/>
    <property type="match status" value="1"/>
</dbReference>
<feature type="domain" description="CusB-like beta-barrel" evidence="6">
    <location>
        <begin position="251"/>
        <end position="328"/>
    </location>
</feature>
<dbReference type="GO" id="GO:0046914">
    <property type="term" value="F:transition metal ion binding"/>
    <property type="evidence" value="ECO:0007669"/>
    <property type="project" value="TreeGrafter"/>
</dbReference>
<accession>A0A6S7BC85</accession>
<dbReference type="Gene3D" id="2.40.420.20">
    <property type="match status" value="1"/>
</dbReference>
<evidence type="ECO:0000259" key="5">
    <source>
        <dbReference type="Pfam" id="PF25919"/>
    </source>
</evidence>
<evidence type="ECO:0000259" key="6">
    <source>
        <dbReference type="Pfam" id="PF25954"/>
    </source>
</evidence>
<comment type="similarity">
    <text evidence="1">Belongs to the membrane fusion protein (MFP) (TC 8.A.1) family.</text>
</comment>
<dbReference type="Pfam" id="PF25919">
    <property type="entry name" value="BSH_CusB"/>
    <property type="match status" value="1"/>
</dbReference>
<dbReference type="RefSeq" id="WP_175192956.1">
    <property type="nucleotide sequence ID" value="NZ_CADIJO010000009.1"/>
</dbReference>
<dbReference type="FunFam" id="2.40.30.170:FF:000010">
    <property type="entry name" value="Efflux RND transporter periplasmic adaptor subunit"/>
    <property type="match status" value="1"/>
</dbReference>
<dbReference type="InterPro" id="IPR045800">
    <property type="entry name" value="HMBD"/>
</dbReference>
<dbReference type="AlphaFoldDB" id="A0A6S7BC85"/>
<protein>
    <submittedName>
        <fullName evidence="8">Cation efflux system protein CusB</fullName>
    </submittedName>
</protein>
<dbReference type="InterPro" id="IPR058790">
    <property type="entry name" value="BSH_CusB"/>
</dbReference>
<dbReference type="GO" id="GO:0022857">
    <property type="term" value="F:transmembrane transporter activity"/>
    <property type="evidence" value="ECO:0007669"/>
    <property type="project" value="InterPro"/>
</dbReference>
<dbReference type="InterPro" id="IPR058792">
    <property type="entry name" value="Beta-barrel_RND_2"/>
</dbReference>
<dbReference type="GO" id="GO:0016020">
    <property type="term" value="C:membrane"/>
    <property type="evidence" value="ECO:0007669"/>
    <property type="project" value="InterPro"/>
</dbReference>
<gene>
    <name evidence="8" type="primary">cusB</name>
    <name evidence="8" type="ORF">LMG3458_03020</name>
</gene>
<dbReference type="InterPro" id="IPR058649">
    <property type="entry name" value="CzcB_C"/>
</dbReference>
<dbReference type="Gene3D" id="6.10.140.730">
    <property type="match status" value="1"/>
</dbReference>
<dbReference type="GO" id="GO:0015679">
    <property type="term" value="P:plasma membrane copper ion transport"/>
    <property type="evidence" value="ECO:0007669"/>
    <property type="project" value="TreeGrafter"/>
</dbReference>